<feature type="chain" id="PRO_5041919524" evidence="1">
    <location>
        <begin position="27"/>
        <end position="303"/>
    </location>
</feature>
<evidence type="ECO:0000256" key="1">
    <source>
        <dbReference type="SAM" id="SignalP"/>
    </source>
</evidence>
<dbReference type="PROSITE" id="PS51257">
    <property type="entry name" value="PROKAR_LIPOPROTEIN"/>
    <property type="match status" value="1"/>
</dbReference>
<dbReference type="EMBL" id="JANUCT010000004">
    <property type="protein sequence ID" value="MCS3902662.1"/>
    <property type="molecule type" value="Genomic_DNA"/>
</dbReference>
<name>A0AAE3HKK8_9GAMM</name>
<keyword evidence="1" id="KW-0732">Signal</keyword>
<dbReference type="InterPro" id="IPR005135">
    <property type="entry name" value="Endo/exonuclease/phosphatase"/>
</dbReference>
<comment type="caution">
    <text evidence="3">The sequence shown here is derived from an EMBL/GenBank/DDBJ whole genome shotgun (WGS) entry which is preliminary data.</text>
</comment>
<gene>
    <name evidence="3" type="ORF">J2T55_000666</name>
</gene>
<dbReference type="GO" id="GO:0016020">
    <property type="term" value="C:membrane"/>
    <property type="evidence" value="ECO:0007669"/>
    <property type="project" value="GOC"/>
</dbReference>
<keyword evidence="3" id="KW-0540">Nuclease</keyword>
<keyword evidence="3" id="KW-0255">Endonuclease</keyword>
<dbReference type="GO" id="GO:0006506">
    <property type="term" value="P:GPI anchor biosynthetic process"/>
    <property type="evidence" value="ECO:0007669"/>
    <property type="project" value="TreeGrafter"/>
</dbReference>
<reference evidence="3" key="1">
    <citation type="submission" date="2022-08" db="EMBL/GenBank/DDBJ databases">
        <title>Genomic Encyclopedia of Type Strains, Phase III (KMG-III): the genomes of soil and plant-associated and newly described type strains.</title>
        <authorList>
            <person name="Whitman W."/>
        </authorList>
    </citation>
    <scope>NUCLEOTIDE SEQUENCE</scope>
    <source>
        <strain evidence="3">HMT 1</strain>
    </source>
</reference>
<dbReference type="RefSeq" id="WP_259054221.1">
    <property type="nucleotide sequence ID" value="NZ_JANUCT010000004.1"/>
</dbReference>
<organism evidence="3 4">
    <name type="scientific">Methylohalomonas lacus</name>
    <dbReference type="NCBI Taxonomy" id="398773"/>
    <lineage>
        <taxon>Bacteria</taxon>
        <taxon>Pseudomonadati</taxon>
        <taxon>Pseudomonadota</taxon>
        <taxon>Gammaproteobacteria</taxon>
        <taxon>Methylohalomonadales</taxon>
        <taxon>Methylohalomonadaceae</taxon>
        <taxon>Methylohalomonas</taxon>
    </lineage>
</organism>
<feature type="signal peptide" evidence="1">
    <location>
        <begin position="1"/>
        <end position="26"/>
    </location>
</feature>
<evidence type="ECO:0000259" key="2">
    <source>
        <dbReference type="Pfam" id="PF03372"/>
    </source>
</evidence>
<dbReference type="SUPFAM" id="SSF56219">
    <property type="entry name" value="DNase I-like"/>
    <property type="match status" value="1"/>
</dbReference>
<protein>
    <submittedName>
        <fullName evidence="3">Endonuclease/exonuclease/phosphatase family metal-dependent hydrolase</fullName>
    </submittedName>
</protein>
<dbReference type="GO" id="GO:0016787">
    <property type="term" value="F:hydrolase activity"/>
    <property type="evidence" value="ECO:0007669"/>
    <property type="project" value="UniProtKB-KW"/>
</dbReference>
<dbReference type="Gene3D" id="3.60.10.10">
    <property type="entry name" value="Endonuclease/exonuclease/phosphatase"/>
    <property type="match status" value="1"/>
</dbReference>
<evidence type="ECO:0000313" key="3">
    <source>
        <dbReference type="EMBL" id="MCS3902662.1"/>
    </source>
</evidence>
<dbReference type="Pfam" id="PF03372">
    <property type="entry name" value="Exo_endo_phos"/>
    <property type="match status" value="1"/>
</dbReference>
<accession>A0AAE3HKK8</accession>
<sequence length="303" mass="33977">MSSVRKTLASLSVLAALLLAGGCASVSYGPVEQYFEPERHIANEYGTKQPDGVTTLRLMTLNTAHGRGTGFHQFFATSRSIKNNLDTIADVIRREQPDIIALQETDSVSGWSGTFNHVEYLLYRTGYLASYQGLHVQSMNLQYGTALLAKTPLRDRLSGPFEKSSLPLPRGFVIARVTWPDAPDLQIDVVSLHLDFLSGKHRRLQAEALVKELVSRDRPVILMGDLNTEWAHRDGVMDYLVEALNLSVYRPESEDIITFPVFGRRLDWILVSSEFEFVDHKVMTANLSDHRAVMADIRLVTDD</sequence>
<dbReference type="InterPro" id="IPR036691">
    <property type="entry name" value="Endo/exonu/phosph_ase_sf"/>
</dbReference>
<evidence type="ECO:0000313" key="4">
    <source>
        <dbReference type="Proteomes" id="UP001204445"/>
    </source>
</evidence>
<keyword evidence="3" id="KW-0378">Hydrolase</keyword>
<dbReference type="AlphaFoldDB" id="A0AAE3HKK8"/>
<dbReference type="InterPro" id="IPR051916">
    <property type="entry name" value="GPI-anchor_lipid_remodeler"/>
</dbReference>
<dbReference type="PANTHER" id="PTHR14859:SF15">
    <property type="entry name" value="ENDONUCLEASE_EXONUCLEASE_PHOSPHATASE DOMAIN-CONTAINING PROTEIN"/>
    <property type="match status" value="1"/>
</dbReference>
<dbReference type="PANTHER" id="PTHR14859">
    <property type="entry name" value="CALCOFLUOR WHITE HYPERSENSITIVE PROTEIN PRECURSOR"/>
    <property type="match status" value="1"/>
</dbReference>
<keyword evidence="4" id="KW-1185">Reference proteome</keyword>
<feature type="domain" description="Endonuclease/exonuclease/phosphatase" evidence="2">
    <location>
        <begin position="59"/>
        <end position="290"/>
    </location>
</feature>
<dbReference type="GO" id="GO:0004519">
    <property type="term" value="F:endonuclease activity"/>
    <property type="evidence" value="ECO:0007669"/>
    <property type="project" value="UniProtKB-KW"/>
</dbReference>
<dbReference type="Proteomes" id="UP001204445">
    <property type="component" value="Unassembled WGS sequence"/>
</dbReference>
<proteinExistence type="predicted"/>